<evidence type="ECO:0000313" key="3">
    <source>
        <dbReference type="Proteomes" id="UP000190888"/>
    </source>
</evidence>
<dbReference type="AlphaFoldDB" id="A0A1T4RYQ8"/>
<organism evidence="2 3">
    <name type="scientific">Sediminibacterium ginsengisoli</name>
    <dbReference type="NCBI Taxonomy" id="413434"/>
    <lineage>
        <taxon>Bacteria</taxon>
        <taxon>Pseudomonadati</taxon>
        <taxon>Bacteroidota</taxon>
        <taxon>Chitinophagia</taxon>
        <taxon>Chitinophagales</taxon>
        <taxon>Chitinophagaceae</taxon>
        <taxon>Sediminibacterium</taxon>
    </lineage>
</organism>
<reference evidence="2 3" key="1">
    <citation type="submission" date="2017-02" db="EMBL/GenBank/DDBJ databases">
        <authorList>
            <person name="Peterson S.W."/>
        </authorList>
    </citation>
    <scope>NUCLEOTIDE SEQUENCE [LARGE SCALE GENOMIC DNA]</scope>
    <source>
        <strain evidence="2 3">DSM 22335</strain>
    </source>
</reference>
<name>A0A1T4RYQ8_9BACT</name>
<dbReference type="Proteomes" id="UP000190888">
    <property type="component" value="Unassembled WGS sequence"/>
</dbReference>
<sequence length="141" mass="15683">MGFLDGIFKPLPGGTEIGNTLRKVAYEVSGGVLGNGSAKITQVDYDLTNLSDSEYLAKYGKTKAGVVDPTVTPNPDIYAVDQQIRGGINKPSSIWLTVWGFIKKWWWLVLPFPVVLLLVLLSRVVRKGDKKTNNYQSKKRR</sequence>
<gene>
    <name evidence="2" type="ORF">SAMN04488132_1171</name>
</gene>
<keyword evidence="1" id="KW-0812">Transmembrane</keyword>
<proteinExistence type="predicted"/>
<protein>
    <submittedName>
        <fullName evidence="2">Uncharacterized protein</fullName>
    </submittedName>
</protein>
<dbReference type="EMBL" id="FUWH01000017">
    <property type="protein sequence ID" value="SKA21139.1"/>
    <property type="molecule type" value="Genomic_DNA"/>
</dbReference>
<dbReference type="STRING" id="413434.SAMN04488132_1171"/>
<evidence type="ECO:0000313" key="2">
    <source>
        <dbReference type="EMBL" id="SKA21139.1"/>
    </source>
</evidence>
<dbReference type="OrthoDB" id="680631at2"/>
<evidence type="ECO:0000256" key="1">
    <source>
        <dbReference type="SAM" id="Phobius"/>
    </source>
</evidence>
<keyword evidence="1" id="KW-1133">Transmembrane helix</keyword>
<keyword evidence="3" id="KW-1185">Reference proteome</keyword>
<keyword evidence="1" id="KW-0472">Membrane</keyword>
<accession>A0A1T4RYQ8</accession>
<feature type="transmembrane region" description="Helical" evidence="1">
    <location>
        <begin position="105"/>
        <end position="125"/>
    </location>
</feature>
<dbReference type="RefSeq" id="WP_078832891.1">
    <property type="nucleotide sequence ID" value="NZ_FUWH01000017.1"/>
</dbReference>